<evidence type="ECO:0000313" key="2">
    <source>
        <dbReference type="EMBL" id="SPE17490.1"/>
    </source>
</evidence>
<feature type="region of interest" description="Disordered" evidence="1">
    <location>
        <begin position="1"/>
        <end position="39"/>
    </location>
</feature>
<dbReference type="AlphaFoldDB" id="A0A2N9L2K9"/>
<evidence type="ECO:0000313" key="3">
    <source>
        <dbReference type="Proteomes" id="UP000239735"/>
    </source>
</evidence>
<protein>
    <recommendedName>
        <fullName evidence="4">Toxin-antitoxin system, antitoxin component, ribbon-helix-helix domain protein</fullName>
    </recommendedName>
</protein>
<reference evidence="3" key="1">
    <citation type="submission" date="2018-02" db="EMBL/GenBank/DDBJ databases">
        <authorList>
            <person name="Hausmann B."/>
        </authorList>
    </citation>
    <scope>NUCLEOTIDE SEQUENCE [LARGE SCALE GENOMIC DNA]</scope>
    <source>
        <strain evidence="3">Peat soil MAG SbA5</strain>
    </source>
</reference>
<dbReference type="EMBL" id="OKRB01000002">
    <property type="protein sequence ID" value="SPE17490.1"/>
    <property type="molecule type" value="Genomic_DNA"/>
</dbReference>
<accession>A0A2N9L2K9</accession>
<dbReference type="Proteomes" id="UP000239735">
    <property type="component" value="Unassembled WGS sequence"/>
</dbReference>
<proteinExistence type="predicted"/>
<sequence length="104" mass="11824">MTSEDIRNRKWTEAEKQAIRRGAAKQAAGDDSDIDCSDIPRLTPEQLAQMVRLRGPRRKQAVSVRLDPEVLVWLRSKGEGHLTRINDILTNLMEAERKSRKSAS</sequence>
<organism evidence="2 3">
    <name type="scientific">Candidatus Sulfuritelmatomonas gaucii</name>
    <dbReference type="NCBI Taxonomy" id="2043161"/>
    <lineage>
        <taxon>Bacteria</taxon>
        <taxon>Pseudomonadati</taxon>
        <taxon>Acidobacteriota</taxon>
        <taxon>Terriglobia</taxon>
        <taxon>Terriglobales</taxon>
        <taxon>Acidobacteriaceae</taxon>
        <taxon>Candidatus Sulfuritelmatomonas</taxon>
    </lineage>
</organism>
<name>A0A2N9L2K9_9BACT</name>
<evidence type="ECO:0008006" key="4">
    <source>
        <dbReference type="Google" id="ProtNLM"/>
    </source>
</evidence>
<feature type="compositionally biased region" description="Basic and acidic residues" evidence="1">
    <location>
        <begin position="1"/>
        <end position="18"/>
    </location>
</feature>
<gene>
    <name evidence="2" type="ORF">SBA5_100088</name>
</gene>
<dbReference type="InterPro" id="IPR025528">
    <property type="entry name" value="BrnA_antitoxin"/>
</dbReference>
<dbReference type="Pfam" id="PF14384">
    <property type="entry name" value="BrnA_antitoxin"/>
    <property type="match status" value="1"/>
</dbReference>
<evidence type="ECO:0000256" key="1">
    <source>
        <dbReference type="SAM" id="MobiDB-lite"/>
    </source>
</evidence>